<reference evidence="5 6" key="1">
    <citation type="submission" date="2020-04" db="EMBL/GenBank/DDBJ databases">
        <title>Chromosome-level genome assembly of a cyprinid fish Onychostoma macrolepis by integration of Nanopore Sequencing, Bionano and Hi-C technology.</title>
        <authorList>
            <person name="Wang D."/>
        </authorList>
    </citation>
    <scope>NUCLEOTIDE SEQUENCE [LARGE SCALE GENOMIC DNA]</scope>
    <source>
        <strain evidence="5">SWU-2019</strain>
        <tissue evidence="5">Muscle</tissue>
    </source>
</reference>
<keyword evidence="6" id="KW-1185">Reference proteome</keyword>
<evidence type="ECO:0000256" key="3">
    <source>
        <dbReference type="RuleBase" id="RU000363"/>
    </source>
</evidence>
<dbReference type="Proteomes" id="UP000579812">
    <property type="component" value="Unassembled WGS sequence"/>
</dbReference>
<name>A0A7J6CCT2_9TELE</name>
<evidence type="ECO:0000256" key="1">
    <source>
        <dbReference type="ARBA" id="ARBA00006484"/>
    </source>
</evidence>
<dbReference type="Gene3D" id="3.40.50.720">
    <property type="entry name" value="NAD(P)-binding Rossmann-like Domain"/>
    <property type="match status" value="1"/>
</dbReference>
<evidence type="ECO:0000313" key="6">
    <source>
        <dbReference type="Proteomes" id="UP000579812"/>
    </source>
</evidence>
<evidence type="ECO:0000256" key="4">
    <source>
        <dbReference type="SAM" id="Phobius"/>
    </source>
</evidence>
<dbReference type="PRINTS" id="PR00080">
    <property type="entry name" value="SDRFAMILY"/>
</dbReference>
<feature type="transmembrane region" description="Helical" evidence="4">
    <location>
        <begin position="12"/>
        <end position="33"/>
    </location>
</feature>
<keyword evidence="2" id="KW-0560">Oxidoreductase</keyword>
<sequence length="329" mass="36231">MWISATLTTANMIFFLFIVVLLVAYFIAHRIFVHRKTFTGTVKLYGKTIIVTGGNTGIGKATAAELAVRGARVILACRSKQRGEAAAQEIRTETGNDAVIFMQLDLASQKSIRSFAETFLKVEPRLDLLINNAALAAPGRTEDGLGMILGVNHIGPFLLTSLLLERLKECGPSRVVNVSSCGHDLGTIDFDCINTHKKLALGSSDVDLFRAYANSKLCNVLFTHELAKRLEGTNVTCYSLHPGSVRTELTRDINEWHMRIIKAIMIKFWATDPVSGAQTTLYGALQENIEHLSGRYFSDSQLVQVKPEARDDGIAKKLWDISEKLCGMA</sequence>
<keyword evidence="4" id="KW-0472">Membrane</keyword>
<dbReference type="Pfam" id="PF00106">
    <property type="entry name" value="adh_short"/>
    <property type="match status" value="2"/>
</dbReference>
<proteinExistence type="inferred from homology"/>
<evidence type="ECO:0008006" key="7">
    <source>
        <dbReference type="Google" id="ProtNLM"/>
    </source>
</evidence>
<comment type="similarity">
    <text evidence="1 3">Belongs to the short-chain dehydrogenases/reductases (SDR) family.</text>
</comment>
<dbReference type="SUPFAM" id="SSF51735">
    <property type="entry name" value="NAD(P)-binding Rossmann-fold domains"/>
    <property type="match status" value="1"/>
</dbReference>
<accession>A0A7J6CCT2</accession>
<dbReference type="InterPro" id="IPR002347">
    <property type="entry name" value="SDR_fam"/>
</dbReference>
<gene>
    <name evidence="5" type="ORF">G5714_014439</name>
</gene>
<keyword evidence="4" id="KW-1133">Transmembrane helix</keyword>
<dbReference type="InterPro" id="IPR036291">
    <property type="entry name" value="NAD(P)-bd_dom_sf"/>
</dbReference>
<dbReference type="PANTHER" id="PTHR43157:SF51">
    <property type="entry name" value="DEHYDROGENASE_REDUCTASE (SDR FAMILY) MEMBER 13-LIKE 1"/>
    <property type="match status" value="1"/>
</dbReference>
<protein>
    <recommendedName>
        <fullName evidence="7">Dehydrogenase/reductase SDR family member 13-like</fullName>
    </recommendedName>
</protein>
<dbReference type="GO" id="GO:0016491">
    <property type="term" value="F:oxidoreductase activity"/>
    <property type="evidence" value="ECO:0007669"/>
    <property type="project" value="UniProtKB-KW"/>
</dbReference>
<dbReference type="PANTHER" id="PTHR43157">
    <property type="entry name" value="PHOSPHATIDYLINOSITOL-GLYCAN BIOSYNTHESIS CLASS F PROTEIN-RELATED"/>
    <property type="match status" value="1"/>
</dbReference>
<organism evidence="5 6">
    <name type="scientific">Onychostoma macrolepis</name>
    <dbReference type="NCBI Taxonomy" id="369639"/>
    <lineage>
        <taxon>Eukaryota</taxon>
        <taxon>Metazoa</taxon>
        <taxon>Chordata</taxon>
        <taxon>Craniata</taxon>
        <taxon>Vertebrata</taxon>
        <taxon>Euteleostomi</taxon>
        <taxon>Actinopterygii</taxon>
        <taxon>Neopterygii</taxon>
        <taxon>Teleostei</taxon>
        <taxon>Ostariophysi</taxon>
        <taxon>Cypriniformes</taxon>
        <taxon>Cyprinidae</taxon>
        <taxon>Acrossocheilinae</taxon>
        <taxon>Onychostoma</taxon>
    </lineage>
</organism>
<dbReference type="EMBL" id="JAAMOB010000014">
    <property type="protein sequence ID" value="KAF4105108.1"/>
    <property type="molecule type" value="Genomic_DNA"/>
</dbReference>
<dbReference type="AlphaFoldDB" id="A0A7J6CCT2"/>
<evidence type="ECO:0000313" key="5">
    <source>
        <dbReference type="EMBL" id="KAF4105108.1"/>
    </source>
</evidence>
<comment type="caution">
    <text evidence="5">The sequence shown here is derived from an EMBL/GenBank/DDBJ whole genome shotgun (WGS) entry which is preliminary data.</text>
</comment>
<dbReference type="PRINTS" id="PR00081">
    <property type="entry name" value="GDHRDH"/>
</dbReference>
<keyword evidence="4" id="KW-0812">Transmembrane</keyword>
<evidence type="ECO:0000256" key="2">
    <source>
        <dbReference type="ARBA" id="ARBA00023002"/>
    </source>
</evidence>